<dbReference type="InterPro" id="IPR003593">
    <property type="entry name" value="AAA+_ATPase"/>
</dbReference>
<proteinExistence type="predicted"/>
<dbReference type="InterPro" id="IPR027417">
    <property type="entry name" value="P-loop_NTPase"/>
</dbReference>
<evidence type="ECO:0000313" key="5">
    <source>
        <dbReference type="Proteomes" id="UP000298285"/>
    </source>
</evidence>
<dbReference type="InterPro" id="IPR017871">
    <property type="entry name" value="ABC_transporter-like_CS"/>
</dbReference>
<dbReference type="CDD" id="cd00267">
    <property type="entry name" value="ABC_ATPase"/>
    <property type="match status" value="1"/>
</dbReference>
<evidence type="ECO:0000313" key="4">
    <source>
        <dbReference type="EMBL" id="TFU89894.1"/>
    </source>
</evidence>
<dbReference type="PANTHER" id="PTHR43158">
    <property type="entry name" value="SKFA PEPTIDE EXPORT ATP-BINDING PROTEIN SKFE"/>
    <property type="match status" value="1"/>
</dbReference>
<protein>
    <submittedName>
        <fullName evidence="4">ATP-binding cassette domain-containing protein</fullName>
    </submittedName>
</protein>
<dbReference type="SUPFAM" id="SSF52540">
    <property type="entry name" value="P-loop containing nucleoside triphosphate hydrolases"/>
    <property type="match status" value="2"/>
</dbReference>
<dbReference type="RefSeq" id="WP_135104883.1">
    <property type="nucleotide sequence ID" value="NZ_JADGKW010000002.1"/>
</dbReference>
<feature type="domain" description="ABC transporter" evidence="3">
    <location>
        <begin position="270"/>
        <end position="486"/>
    </location>
</feature>
<dbReference type="PROSITE" id="PS00211">
    <property type="entry name" value="ABC_TRANSPORTER_1"/>
    <property type="match status" value="2"/>
</dbReference>
<gene>
    <name evidence="4" type="ORF">E4T88_07720</name>
</gene>
<dbReference type="AlphaFoldDB" id="A0A4Y9IQ78"/>
<dbReference type="PROSITE" id="PS50893">
    <property type="entry name" value="ABC_TRANSPORTER_2"/>
    <property type="match status" value="2"/>
</dbReference>
<dbReference type="PANTHER" id="PTHR43158:SF2">
    <property type="entry name" value="SKFA PEPTIDE EXPORT ATP-BINDING PROTEIN SKFE"/>
    <property type="match status" value="1"/>
</dbReference>
<evidence type="ECO:0000256" key="2">
    <source>
        <dbReference type="ARBA" id="ARBA00022840"/>
    </source>
</evidence>
<dbReference type="Proteomes" id="UP000298285">
    <property type="component" value="Unassembled WGS sequence"/>
</dbReference>
<dbReference type="SMART" id="SM00382">
    <property type="entry name" value="AAA"/>
    <property type="match status" value="2"/>
</dbReference>
<dbReference type="Gene3D" id="3.40.50.300">
    <property type="entry name" value="P-loop containing nucleotide triphosphate hydrolases"/>
    <property type="match status" value="2"/>
</dbReference>
<dbReference type="InterPro" id="IPR003439">
    <property type="entry name" value="ABC_transporter-like_ATP-bd"/>
</dbReference>
<organism evidence="4 5">
    <name type="scientific">Dysgonomonas mossii</name>
    <dbReference type="NCBI Taxonomy" id="163665"/>
    <lineage>
        <taxon>Bacteria</taxon>
        <taxon>Pseudomonadati</taxon>
        <taxon>Bacteroidota</taxon>
        <taxon>Bacteroidia</taxon>
        <taxon>Bacteroidales</taxon>
        <taxon>Dysgonomonadaceae</taxon>
        <taxon>Dysgonomonas</taxon>
    </lineage>
</organism>
<reference evidence="4 5" key="1">
    <citation type="submission" date="2019-03" db="EMBL/GenBank/DDBJ databases">
        <title>Diversity of the mouse oral microbiome.</title>
        <authorList>
            <person name="Joseph S."/>
            <person name="Aduse-Opoku J."/>
            <person name="Curtis M."/>
            <person name="Wade W."/>
            <person name="Hashim A."/>
        </authorList>
    </citation>
    <scope>NUCLEOTIDE SEQUENCE [LARGE SCALE GENOMIC DNA]</scope>
    <source>
        <strain evidence="4 5">P11</strain>
    </source>
</reference>
<feature type="domain" description="ABC transporter" evidence="3">
    <location>
        <begin position="7"/>
        <end position="245"/>
    </location>
</feature>
<keyword evidence="1" id="KW-0547">Nucleotide-binding</keyword>
<name>A0A4Y9IQ78_9BACT</name>
<comment type="caution">
    <text evidence="4">The sequence shown here is derived from an EMBL/GenBank/DDBJ whole genome shotgun (WGS) entry which is preliminary data.</text>
</comment>
<evidence type="ECO:0000259" key="3">
    <source>
        <dbReference type="PROSITE" id="PS50893"/>
    </source>
</evidence>
<sequence>MDKKIVIEIKGATPRIDSLRFNHPVNWMIKENEHWAVIGPNGGGKTLLVDILLGKYALKEGEIISADESGANLSVSSVVKSVAFRDIYSIIDTQNSYYQQRWNKGDEQEIPLTKDLVQNVDQTWLNTLVEWFRIEDLMNKEVNLLSSGELRKFLIVRSLLSRPRILILDNPFIGLDTSSRKVLNDLLTRLSELDNLQIVLILSNPNDIPDMVTHILPIKDKQIHQPMSRMAFEEDKEFVTSLFPSVDIEGLETLKKASNDEETKTYENTAILKNIHIRYGQRTILKDLDWEIKRGEKWALLGANGAGKSTLLSLICGDNPQAYANDITLFDRKRGTGESIWDIKKRIGYISPEMHLYYLKNVRCLDVVGSGFFDTIGLYRKCDTEQEVVALEWMKLFRVEHLKDVSFLNVSSGEQRLILLARVFVKNPDLLILDEPLHGLDIINKRRVKEILERYCDSNKSLIYVTHYENEIPSIVDRRKVLIKNE</sequence>
<dbReference type="Pfam" id="PF00005">
    <property type="entry name" value="ABC_tran"/>
    <property type="match status" value="2"/>
</dbReference>
<dbReference type="OrthoDB" id="9789994at2"/>
<dbReference type="EMBL" id="SPPK01000002">
    <property type="protein sequence ID" value="TFU89894.1"/>
    <property type="molecule type" value="Genomic_DNA"/>
</dbReference>
<accession>A0A4Y9IQ78</accession>
<keyword evidence="2 4" id="KW-0067">ATP-binding</keyword>
<dbReference type="GO" id="GO:0005524">
    <property type="term" value="F:ATP binding"/>
    <property type="evidence" value="ECO:0007669"/>
    <property type="project" value="UniProtKB-KW"/>
</dbReference>
<dbReference type="GO" id="GO:0016887">
    <property type="term" value="F:ATP hydrolysis activity"/>
    <property type="evidence" value="ECO:0007669"/>
    <property type="project" value="InterPro"/>
</dbReference>
<evidence type="ECO:0000256" key="1">
    <source>
        <dbReference type="ARBA" id="ARBA00022741"/>
    </source>
</evidence>